<dbReference type="RefSeq" id="WP_073370786.1">
    <property type="nucleotide sequence ID" value="NZ_FQWB01000005.1"/>
</dbReference>
<organism evidence="1 2">
    <name type="scientific">Flavobacterium fluvii</name>
    <dbReference type="NCBI Taxonomy" id="468056"/>
    <lineage>
        <taxon>Bacteria</taxon>
        <taxon>Pseudomonadati</taxon>
        <taxon>Bacteroidota</taxon>
        <taxon>Flavobacteriia</taxon>
        <taxon>Flavobacteriales</taxon>
        <taxon>Flavobacteriaceae</taxon>
        <taxon>Flavobacterium</taxon>
    </lineage>
</organism>
<evidence type="ECO:0000313" key="2">
    <source>
        <dbReference type="Proteomes" id="UP000184516"/>
    </source>
</evidence>
<sequence length="90" mass="10120">MRTNFKNQGYLLLTTGNDQIISIIICKPGLRSIKKKIIQAILEDFNANKAVILANATLIENAVTTIFKAQIDSDVVSFEEYFKLKILPAY</sequence>
<dbReference type="STRING" id="468056.SAMN05443549_1053"/>
<proteinExistence type="predicted"/>
<protein>
    <submittedName>
        <fullName evidence="1">Uncharacterized protein</fullName>
    </submittedName>
</protein>
<reference evidence="2" key="1">
    <citation type="submission" date="2016-11" db="EMBL/GenBank/DDBJ databases">
        <authorList>
            <person name="Varghese N."/>
            <person name="Submissions S."/>
        </authorList>
    </citation>
    <scope>NUCLEOTIDE SEQUENCE [LARGE SCALE GENOMIC DNA]</scope>
    <source>
        <strain evidence="2">DSM 19978</strain>
    </source>
</reference>
<dbReference type="OrthoDB" id="9946149at2"/>
<dbReference type="Proteomes" id="UP000184516">
    <property type="component" value="Unassembled WGS sequence"/>
</dbReference>
<dbReference type="AlphaFoldDB" id="A0A1M5KY02"/>
<dbReference type="EMBL" id="FQWB01000005">
    <property type="protein sequence ID" value="SHG57688.1"/>
    <property type="molecule type" value="Genomic_DNA"/>
</dbReference>
<evidence type="ECO:0000313" key="1">
    <source>
        <dbReference type="EMBL" id="SHG57688.1"/>
    </source>
</evidence>
<accession>A0A1M5KY02</accession>
<gene>
    <name evidence="1" type="ORF">SAMN05443549_1053</name>
</gene>
<keyword evidence="2" id="KW-1185">Reference proteome</keyword>
<name>A0A1M5KY02_9FLAO</name>